<keyword evidence="4" id="KW-0645">Protease</keyword>
<feature type="signal peptide" evidence="9">
    <location>
        <begin position="1"/>
        <end position="26"/>
    </location>
</feature>
<evidence type="ECO:0000256" key="5">
    <source>
        <dbReference type="ARBA" id="ARBA00022723"/>
    </source>
</evidence>
<feature type="domain" description="Peptidase M13 N-terminal" evidence="11">
    <location>
        <begin position="115"/>
        <end position="465"/>
    </location>
</feature>
<keyword evidence="9" id="KW-0732">Signal</keyword>
<keyword evidence="7" id="KW-0862">Zinc</keyword>
<evidence type="ECO:0000256" key="6">
    <source>
        <dbReference type="ARBA" id="ARBA00022801"/>
    </source>
</evidence>
<dbReference type="PANTHER" id="PTHR11733:SF133">
    <property type="entry name" value="PHOSPHATE-REGULATING NEUTRAL ENDOPEPTIDASE PHEX"/>
    <property type="match status" value="1"/>
</dbReference>
<dbReference type="InterPro" id="IPR024079">
    <property type="entry name" value="MetalloPept_cat_dom_sf"/>
</dbReference>
<dbReference type="SUPFAM" id="SSF55486">
    <property type="entry name" value="Metalloproteases ('zincins'), catalytic domain"/>
    <property type="match status" value="1"/>
</dbReference>
<evidence type="ECO:0000259" key="10">
    <source>
        <dbReference type="Pfam" id="PF01431"/>
    </source>
</evidence>
<keyword evidence="8" id="KW-0482">Metalloprotease</keyword>
<dbReference type="InterPro" id="IPR008753">
    <property type="entry name" value="Peptidase_M13_N"/>
</dbReference>
<dbReference type="EMBL" id="CAXLJM020000038">
    <property type="protein sequence ID" value="CAL8106996.1"/>
    <property type="molecule type" value="Genomic_DNA"/>
</dbReference>
<dbReference type="PRINTS" id="PR00786">
    <property type="entry name" value="NEPRILYSIN"/>
</dbReference>
<evidence type="ECO:0000256" key="4">
    <source>
        <dbReference type="ARBA" id="ARBA00022670"/>
    </source>
</evidence>
<evidence type="ECO:0000256" key="1">
    <source>
        <dbReference type="ARBA" id="ARBA00001947"/>
    </source>
</evidence>
<organism evidence="12 13">
    <name type="scientific">Orchesella dallaii</name>
    <dbReference type="NCBI Taxonomy" id="48710"/>
    <lineage>
        <taxon>Eukaryota</taxon>
        <taxon>Metazoa</taxon>
        <taxon>Ecdysozoa</taxon>
        <taxon>Arthropoda</taxon>
        <taxon>Hexapoda</taxon>
        <taxon>Collembola</taxon>
        <taxon>Entomobryomorpha</taxon>
        <taxon>Entomobryoidea</taxon>
        <taxon>Orchesellidae</taxon>
        <taxon>Orchesellinae</taxon>
        <taxon>Orchesella</taxon>
    </lineage>
</organism>
<evidence type="ECO:0000313" key="12">
    <source>
        <dbReference type="EMBL" id="CAL8106996.1"/>
    </source>
</evidence>
<keyword evidence="6" id="KW-0378">Hydrolase</keyword>
<comment type="subcellular location">
    <subcellularLocation>
        <location evidence="2">Cell membrane</location>
        <topology evidence="2">Single-pass type II membrane protein</topology>
    </subcellularLocation>
</comment>
<dbReference type="PANTHER" id="PTHR11733">
    <property type="entry name" value="ZINC METALLOPROTEASE FAMILY M13 NEPRILYSIN-RELATED"/>
    <property type="match status" value="1"/>
</dbReference>
<proteinExistence type="inferred from homology"/>
<evidence type="ECO:0000256" key="3">
    <source>
        <dbReference type="ARBA" id="ARBA00007357"/>
    </source>
</evidence>
<evidence type="ECO:0000256" key="2">
    <source>
        <dbReference type="ARBA" id="ARBA00004401"/>
    </source>
</evidence>
<feature type="domain" description="Peptidase M13 C-terminal" evidence="10">
    <location>
        <begin position="533"/>
        <end position="736"/>
    </location>
</feature>
<keyword evidence="13" id="KW-1185">Reference proteome</keyword>
<reference evidence="12 13" key="1">
    <citation type="submission" date="2024-08" db="EMBL/GenBank/DDBJ databases">
        <authorList>
            <person name="Cucini C."/>
            <person name="Frati F."/>
        </authorList>
    </citation>
    <scope>NUCLEOTIDE SEQUENCE [LARGE SCALE GENOMIC DNA]</scope>
</reference>
<dbReference type="CDD" id="cd08662">
    <property type="entry name" value="M13"/>
    <property type="match status" value="1"/>
</dbReference>
<sequence length="743" mass="85019">MLKMGKSLKILGLLLTLFLNPPIIQCQDTIPGRPTWQFSGQHWKLLELRNLGVNGGHKNPDSITSYDPEICYTDECLDAAKEYMISTNFSANPCEPSKWLNYVCNRRTQYPVLDRLNQFQDLMLLADRNTIAMMKSTNLTEPALRKAQSYFRQCVTWYSKNDPSKIDDIVKHLGTLGTWPLLTGADSPGISFDWKTLYATTFKVLQKSVTPYLFEVSSVGHNRTHIPTLFDGQKSFGMMKDEIIEIVRTLSKGSRTLSITDSQLLEMEDFFANLNRARFERSRSKAGPLQKIQDYYNSQAGIPKFDFTAFLQKIYNGTGMPITPNMLLGTDLDGIQRYIKVIEEASPRVLANVLFLQLAVTLLSQTSDLTNDPFIFPSLTAYQIERKYDPEAACAAEVQSKFDYALSHEYSRRFYEEENTREVQKMFDDLRKGYVWLIRQTGWIGGNTKSFLIDKANSIQPFIAFEQWVKDSGRVNDYYNDLQTSSDRDDFIDSYVTASQFIRSREIGLLHKGNPNVFSYPAGTSYAGSISPVYSGQFNQIKIPAGAIQRPVFSHKNPGFMNYAALGAAVAHEIGHTFDSVGVHLSKDGKKGDYWDWLSYELYNKWKQILIEDYNSPGFKVEEPRGNYATTCQDHAKNIDEDIADLTGLYIVYLGYQQYLRDLRNSWKQEPKLPGLKSFSPEQLFWMKYGNSWCEHPQTLLVDPRATTKGHSPGNTRASLPIKRFRYWARAFNCPNPNIQDFY</sequence>
<evidence type="ECO:0000259" key="11">
    <source>
        <dbReference type="Pfam" id="PF05649"/>
    </source>
</evidence>
<comment type="similarity">
    <text evidence="3">Belongs to the peptidase M13 family.</text>
</comment>
<protein>
    <recommendedName>
        <fullName evidence="14">Endothelin-converting enzyme 1</fullName>
    </recommendedName>
</protein>
<dbReference type="Proteomes" id="UP001642540">
    <property type="component" value="Unassembled WGS sequence"/>
</dbReference>
<evidence type="ECO:0000313" key="13">
    <source>
        <dbReference type="Proteomes" id="UP001642540"/>
    </source>
</evidence>
<feature type="chain" id="PRO_5046342620" description="Endothelin-converting enzyme 1" evidence="9">
    <location>
        <begin position="27"/>
        <end position="743"/>
    </location>
</feature>
<dbReference type="PROSITE" id="PS51885">
    <property type="entry name" value="NEPRILYSIN"/>
    <property type="match status" value="1"/>
</dbReference>
<name>A0ABP1QQA0_9HEXA</name>
<dbReference type="InterPro" id="IPR000718">
    <property type="entry name" value="Peptidase_M13"/>
</dbReference>
<dbReference type="Gene3D" id="1.10.1380.10">
    <property type="entry name" value="Neutral endopeptidase , domain2"/>
    <property type="match status" value="1"/>
</dbReference>
<evidence type="ECO:0000256" key="8">
    <source>
        <dbReference type="ARBA" id="ARBA00023049"/>
    </source>
</evidence>
<dbReference type="Pfam" id="PF05649">
    <property type="entry name" value="Peptidase_M13_N"/>
    <property type="match status" value="1"/>
</dbReference>
<dbReference type="InterPro" id="IPR018497">
    <property type="entry name" value="Peptidase_M13_C"/>
</dbReference>
<evidence type="ECO:0000256" key="9">
    <source>
        <dbReference type="SAM" id="SignalP"/>
    </source>
</evidence>
<evidence type="ECO:0000256" key="7">
    <source>
        <dbReference type="ARBA" id="ARBA00022833"/>
    </source>
</evidence>
<gene>
    <name evidence="12" type="ORF">ODALV1_LOCUS12541</name>
</gene>
<comment type="cofactor">
    <cofactor evidence="1">
        <name>Zn(2+)</name>
        <dbReference type="ChEBI" id="CHEBI:29105"/>
    </cofactor>
</comment>
<evidence type="ECO:0008006" key="14">
    <source>
        <dbReference type="Google" id="ProtNLM"/>
    </source>
</evidence>
<dbReference type="Pfam" id="PF01431">
    <property type="entry name" value="Peptidase_M13"/>
    <property type="match status" value="1"/>
</dbReference>
<comment type="caution">
    <text evidence="12">The sequence shown here is derived from an EMBL/GenBank/DDBJ whole genome shotgun (WGS) entry which is preliminary data.</text>
</comment>
<keyword evidence="5" id="KW-0479">Metal-binding</keyword>
<dbReference type="InterPro" id="IPR042089">
    <property type="entry name" value="Peptidase_M13_dom_2"/>
</dbReference>
<accession>A0ABP1QQA0</accession>
<dbReference type="Gene3D" id="3.40.390.10">
    <property type="entry name" value="Collagenase (Catalytic Domain)"/>
    <property type="match status" value="1"/>
</dbReference>